<organism evidence="1 2">
    <name type="scientific">Rosistilla oblonga</name>
    <dbReference type="NCBI Taxonomy" id="2527990"/>
    <lineage>
        <taxon>Bacteria</taxon>
        <taxon>Pseudomonadati</taxon>
        <taxon>Planctomycetota</taxon>
        <taxon>Planctomycetia</taxon>
        <taxon>Pirellulales</taxon>
        <taxon>Pirellulaceae</taxon>
        <taxon>Rosistilla</taxon>
    </lineage>
</organism>
<evidence type="ECO:0000313" key="1">
    <source>
        <dbReference type="EMBL" id="QDV58704.1"/>
    </source>
</evidence>
<name>A0A518J030_9BACT</name>
<dbReference type="EMBL" id="CP036318">
    <property type="protein sequence ID" value="QDV58704.1"/>
    <property type="molecule type" value="Genomic_DNA"/>
</dbReference>
<keyword evidence="2" id="KW-1185">Reference proteome</keyword>
<dbReference type="AlphaFoldDB" id="A0A518J030"/>
<accession>A0A518J030</accession>
<evidence type="ECO:0000313" key="2">
    <source>
        <dbReference type="Proteomes" id="UP000316770"/>
    </source>
</evidence>
<dbReference type="Proteomes" id="UP000316770">
    <property type="component" value="Chromosome"/>
</dbReference>
<sequence length="52" mass="6021">MVCSVQIIQALSKVKHAKRQRLARTRLSIHTSRLVVFADCVLVKRLLDFQPF</sequence>
<reference evidence="1 2" key="1">
    <citation type="submission" date="2019-02" db="EMBL/GenBank/DDBJ databases">
        <title>Deep-cultivation of Planctomycetes and their phenomic and genomic characterization uncovers novel biology.</title>
        <authorList>
            <person name="Wiegand S."/>
            <person name="Jogler M."/>
            <person name="Boedeker C."/>
            <person name="Pinto D."/>
            <person name="Vollmers J."/>
            <person name="Rivas-Marin E."/>
            <person name="Kohn T."/>
            <person name="Peeters S.H."/>
            <person name="Heuer A."/>
            <person name="Rast P."/>
            <person name="Oberbeckmann S."/>
            <person name="Bunk B."/>
            <person name="Jeske O."/>
            <person name="Meyerdierks A."/>
            <person name="Storesund J.E."/>
            <person name="Kallscheuer N."/>
            <person name="Luecker S."/>
            <person name="Lage O.M."/>
            <person name="Pohl T."/>
            <person name="Merkel B.J."/>
            <person name="Hornburger P."/>
            <person name="Mueller R.-W."/>
            <person name="Bruemmer F."/>
            <person name="Labrenz M."/>
            <person name="Spormann A.M."/>
            <person name="Op den Camp H."/>
            <person name="Overmann J."/>
            <person name="Amann R."/>
            <person name="Jetten M.S.M."/>
            <person name="Mascher T."/>
            <person name="Medema M.H."/>
            <person name="Devos D.P."/>
            <person name="Kaster A.-K."/>
            <person name="Ovreas L."/>
            <person name="Rohde M."/>
            <person name="Galperin M.Y."/>
            <person name="Jogler C."/>
        </authorList>
    </citation>
    <scope>NUCLEOTIDE SEQUENCE [LARGE SCALE GENOMIC DNA]</scope>
    <source>
        <strain evidence="1 2">Mal33</strain>
    </source>
</reference>
<gene>
    <name evidence="1" type="ORF">Mal33_47280</name>
</gene>
<protein>
    <submittedName>
        <fullName evidence="1">Uncharacterized protein</fullName>
    </submittedName>
</protein>
<proteinExistence type="predicted"/>